<protein>
    <submittedName>
        <fullName evidence="5">MarR family transcriptional regulator</fullName>
    </submittedName>
</protein>
<comment type="caution">
    <text evidence="5">The sequence shown here is derived from an EMBL/GenBank/DDBJ whole genome shotgun (WGS) entry which is preliminary data.</text>
</comment>
<keyword evidence="3" id="KW-0804">Transcription</keyword>
<sequence length="140" mass="16307">MYSVFSKIKLLYKPYTQQILKVLEPHELTELQWGLLRYLQEDGPTTFSEIAEYWQVEKPSVTPVAQKLIELDLIEVRPGKDKRQKVMHITESGQLKYRECKASVDLYQSKLLEGVSEQQIKVVNEVLEQLTSNVKKRGLI</sequence>
<evidence type="ECO:0000313" key="5">
    <source>
        <dbReference type="EMBL" id="MBS4196727.1"/>
    </source>
</evidence>
<feature type="domain" description="HTH marR-type" evidence="4">
    <location>
        <begin position="1"/>
        <end position="132"/>
    </location>
</feature>
<dbReference type="AlphaFoldDB" id="A0A942YHM3"/>
<evidence type="ECO:0000256" key="3">
    <source>
        <dbReference type="ARBA" id="ARBA00023163"/>
    </source>
</evidence>
<dbReference type="InterPro" id="IPR036388">
    <property type="entry name" value="WH-like_DNA-bd_sf"/>
</dbReference>
<dbReference type="PANTHER" id="PTHR42756">
    <property type="entry name" value="TRANSCRIPTIONAL REGULATOR, MARR"/>
    <property type="match status" value="1"/>
</dbReference>
<name>A0A942YHM3_9BACI</name>
<dbReference type="SUPFAM" id="SSF46785">
    <property type="entry name" value="Winged helix' DNA-binding domain"/>
    <property type="match status" value="1"/>
</dbReference>
<dbReference type="EMBL" id="JAGYPG010000003">
    <property type="protein sequence ID" value="MBS4196727.1"/>
    <property type="molecule type" value="Genomic_DNA"/>
</dbReference>
<dbReference type="SMART" id="SM00347">
    <property type="entry name" value="HTH_MARR"/>
    <property type="match status" value="1"/>
</dbReference>
<keyword evidence="6" id="KW-1185">Reference proteome</keyword>
<evidence type="ECO:0000256" key="1">
    <source>
        <dbReference type="ARBA" id="ARBA00023015"/>
    </source>
</evidence>
<dbReference type="PROSITE" id="PS50995">
    <property type="entry name" value="HTH_MARR_2"/>
    <property type="match status" value="1"/>
</dbReference>
<dbReference type="InterPro" id="IPR036390">
    <property type="entry name" value="WH_DNA-bd_sf"/>
</dbReference>
<dbReference type="InterPro" id="IPR000835">
    <property type="entry name" value="HTH_MarR-typ"/>
</dbReference>
<gene>
    <name evidence="5" type="ORF">KHA97_16880</name>
</gene>
<dbReference type="PANTHER" id="PTHR42756:SF1">
    <property type="entry name" value="TRANSCRIPTIONAL REPRESSOR OF EMRAB OPERON"/>
    <property type="match status" value="1"/>
</dbReference>
<evidence type="ECO:0000259" key="4">
    <source>
        <dbReference type="PROSITE" id="PS50995"/>
    </source>
</evidence>
<organism evidence="5 6">
    <name type="scientific">Lederbergia citri</name>
    <dbReference type="NCBI Taxonomy" id="2833580"/>
    <lineage>
        <taxon>Bacteria</taxon>
        <taxon>Bacillati</taxon>
        <taxon>Bacillota</taxon>
        <taxon>Bacilli</taxon>
        <taxon>Bacillales</taxon>
        <taxon>Bacillaceae</taxon>
        <taxon>Lederbergia</taxon>
    </lineage>
</organism>
<dbReference type="Proteomes" id="UP000681414">
    <property type="component" value="Unassembled WGS sequence"/>
</dbReference>
<dbReference type="GO" id="GO:0003677">
    <property type="term" value="F:DNA binding"/>
    <property type="evidence" value="ECO:0007669"/>
    <property type="project" value="UniProtKB-KW"/>
</dbReference>
<reference evidence="5 6" key="1">
    <citation type="submission" date="2021-05" db="EMBL/GenBank/DDBJ databases">
        <title>Novel Bacillus species.</title>
        <authorList>
            <person name="Liu G."/>
        </authorList>
    </citation>
    <scope>NUCLEOTIDE SEQUENCE [LARGE SCALE GENOMIC DNA]</scope>
    <source>
        <strain evidence="6">FJAT-49780</strain>
    </source>
</reference>
<accession>A0A942YHM3</accession>
<keyword evidence="2" id="KW-0238">DNA-binding</keyword>
<evidence type="ECO:0000256" key="2">
    <source>
        <dbReference type="ARBA" id="ARBA00023125"/>
    </source>
</evidence>
<evidence type="ECO:0000313" key="6">
    <source>
        <dbReference type="Proteomes" id="UP000681414"/>
    </source>
</evidence>
<keyword evidence="1" id="KW-0805">Transcription regulation</keyword>
<proteinExistence type="predicted"/>
<dbReference type="Pfam" id="PF12802">
    <property type="entry name" value="MarR_2"/>
    <property type="match status" value="1"/>
</dbReference>
<dbReference type="GO" id="GO:0003700">
    <property type="term" value="F:DNA-binding transcription factor activity"/>
    <property type="evidence" value="ECO:0007669"/>
    <property type="project" value="InterPro"/>
</dbReference>
<dbReference type="RefSeq" id="WP_213125949.1">
    <property type="nucleotide sequence ID" value="NZ_JAGYPG010000003.1"/>
</dbReference>
<dbReference type="Gene3D" id="1.10.10.10">
    <property type="entry name" value="Winged helix-like DNA-binding domain superfamily/Winged helix DNA-binding domain"/>
    <property type="match status" value="1"/>
</dbReference>